<gene>
    <name evidence="2" type="ORF">ODALV1_LOCUS12046</name>
</gene>
<reference evidence="2 3" key="1">
    <citation type="submission" date="2024-08" db="EMBL/GenBank/DDBJ databases">
        <authorList>
            <person name="Cucini C."/>
            <person name="Frati F."/>
        </authorList>
    </citation>
    <scope>NUCLEOTIDE SEQUENCE [LARGE SCALE GENOMIC DNA]</scope>
</reference>
<accession>A0ABP1QJI3</accession>
<evidence type="ECO:0000259" key="1">
    <source>
        <dbReference type="PROSITE" id="PS00028"/>
    </source>
</evidence>
<keyword evidence="3" id="KW-1185">Reference proteome</keyword>
<feature type="domain" description="C2H2-type" evidence="1">
    <location>
        <begin position="7"/>
        <end position="29"/>
    </location>
</feature>
<comment type="caution">
    <text evidence="2">The sequence shown here is derived from an EMBL/GenBank/DDBJ whole genome shotgun (WGS) entry which is preliminary data.</text>
</comment>
<organism evidence="2 3">
    <name type="scientific">Orchesella dallaii</name>
    <dbReference type="NCBI Taxonomy" id="48710"/>
    <lineage>
        <taxon>Eukaryota</taxon>
        <taxon>Metazoa</taxon>
        <taxon>Ecdysozoa</taxon>
        <taxon>Arthropoda</taxon>
        <taxon>Hexapoda</taxon>
        <taxon>Collembola</taxon>
        <taxon>Entomobryomorpha</taxon>
        <taxon>Entomobryoidea</taxon>
        <taxon>Orchesellidae</taxon>
        <taxon>Orchesellinae</taxon>
        <taxon>Orchesella</taxon>
    </lineage>
</organism>
<dbReference type="InterPro" id="IPR013087">
    <property type="entry name" value="Znf_C2H2_type"/>
</dbReference>
<proteinExistence type="predicted"/>
<protein>
    <recommendedName>
        <fullName evidence="1">C2H2-type domain-containing protein</fullName>
    </recommendedName>
</protein>
<evidence type="ECO:0000313" key="2">
    <source>
        <dbReference type="EMBL" id="CAL8105378.1"/>
    </source>
</evidence>
<dbReference type="PROSITE" id="PS00028">
    <property type="entry name" value="ZINC_FINGER_C2H2_1"/>
    <property type="match status" value="1"/>
</dbReference>
<sequence length="479" mass="55879">MSYNPMCSFCQEYFNSKNDLHRHLVGPDHQLRGKSKRDDFKNWTETLKESCVVVLDDVSPLSLLEFVSQRRRQIENYFDSTLESAAKIIQLKSDRMVSQLFFEVEQAPNILIEGKKIRLIRAVDFHDDDSQDQKASKREVEYDNFLETPLGERPSSLWCEFTEIYSEVLSPVTDFTSHFDILERTREIVERLHTSAKLSVFRHWYMDELIIYALLPNLFPSSSIAAHVGRRRLIARLQKGGIELTNFDVENANMTLLDNQTGIKFSFVYNPIQKQDMVIQELQKLLLTFDPRGKAMLTMLLYWVRQHGLKLSFKQCVGMEEFLDIPKVLGLQWLCIFYLCQQGYVPTPRDVINRVGEESVETVEMIRRSGARMWFPMDYGFVREWRSKMNMPKLGTHGFVLFVLKMLLGFLEFCDSVDFTKLALNPIDVELLARNEVVKGSGLHDDGNMLNSCFLICEEMFEPLFIKNMQLKLSNYLKQ</sequence>
<evidence type="ECO:0000313" key="3">
    <source>
        <dbReference type="Proteomes" id="UP001642540"/>
    </source>
</evidence>
<name>A0ABP1QJI3_9HEXA</name>
<dbReference type="EMBL" id="CAXLJM020000036">
    <property type="protein sequence ID" value="CAL8105378.1"/>
    <property type="molecule type" value="Genomic_DNA"/>
</dbReference>
<dbReference type="Proteomes" id="UP001642540">
    <property type="component" value="Unassembled WGS sequence"/>
</dbReference>